<dbReference type="EMBL" id="UZAJ01008350">
    <property type="protein sequence ID" value="VDO52497.1"/>
    <property type="molecule type" value="Genomic_DNA"/>
</dbReference>
<dbReference type="WBParaSite" id="OFLC_0000778501-mRNA-1">
    <property type="protein sequence ID" value="OFLC_0000778501-mRNA-1"/>
    <property type="gene ID" value="OFLC_0000778501"/>
</dbReference>
<reference evidence="3" key="1">
    <citation type="submission" date="2016-06" db="UniProtKB">
        <authorList>
            <consortium name="WormBaseParasite"/>
        </authorList>
    </citation>
    <scope>IDENTIFICATION</scope>
</reference>
<name>A0A183HJX4_9BILA</name>
<accession>A0A183HJX4</accession>
<sequence>MEENLETTIENLKIPDINASVSIDTKEFDISAIFERTHPSMNESEVPENSTSSLNKFETETIKDNQNVLEADKEGFSTNPVSGNTHPSEASEDFMLSMSELEAIRSNLDILGNKTEEFNISAIIDSPYPSMNVSEVLENIYPSMNASEVLENTHPSMNVSGILENIHPSMNVSGILENIHPSVNASEVLENTHPSMNVSGILENIHPSMNVSGILENIHPSVNASEVLENTNPSISAADARTLKNVTIEEITTTLSDENTLGQTESTSFSAVDMDVQLSNGTRGEATNGAIYEKTDGIPRKCQLDTDCSDLREPEAWSNLGSDEFWL</sequence>
<evidence type="ECO:0000313" key="1">
    <source>
        <dbReference type="EMBL" id="VDO52497.1"/>
    </source>
</evidence>
<dbReference type="Pfam" id="PF05535">
    <property type="entry name" value="Chromadorea_ALT"/>
    <property type="match status" value="1"/>
</dbReference>
<dbReference type="Proteomes" id="UP000267606">
    <property type="component" value="Unassembled WGS sequence"/>
</dbReference>
<gene>
    <name evidence="1" type="ORF">OFLC_LOCUS7785</name>
</gene>
<proteinExistence type="predicted"/>
<evidence type="ECO:0000313" key="3">
    <source>
        <dbReference type="WBParaSite" id="OFLC_0000778501-mRNA-1"/>
    </source>
</evidence>
<dbReference type="InterPro" id="IPR008451">
    <property type="entry name" value="Chromadorea_ALT"/>
</dbReference>
<reference evidence="1 2" key="2">
    <citation type="submission" date="2018-11" db="EMBL/GenBank/DDBJ databases">
        <authorList>
            <consortium name="Pathogen Informatics"/>
        </authorList>
    </citation>
    <scope>NUCLEOTIDE SEQUENCE [LARGE SCALE GENOMIC DNA]</scope>
</reference>
<organism evidence="3">
    <name type="scientific">Onchocerca flexuosa</name>
    <dbReference type="NCBI Taxonomy" id="387005"/>
    <lineage>
        <taxon>Eukaryota</taxon>
        <taxon>Metazoa</taxon>
        <taxon>Ecdysozoa</taxon>
        <taxon>Nematoda</taxon>
        <taxon>Chromadorea</taxon>
        <taxon>Rhabditida</taxon>
        <taxon>Spirurina</taxon>
        <taxon>Spiruromorpha</taxon>
        <taxon>Filarioidea</taxon>
        <taxon>Onchocercidae</taxon>
        <taxon>Onchocerca</taxon>
    </lineage>
</organism>
<dbReference type="AlphaFoldDB" id="A0A183HJX4"/>
<protein>
    <submittedName>
        <fullName evidence="3">Clathrin_bdg domain-containing protein</fullName>
    </submittedName>
</protein>
<evidence type="ECO:0000313" key="2">
    <source>
        <dbReference type="Proteomes" id="UP000267606"/>
    </source>
</evidence>
<dbReference type="STRING" id="387005.A0A183HJX4"/>
<keyword evidence="2" id="KW-1185">Reference proteome</keyword>